<evidence type="ECO:0000313" key="1">
    <source>
        <dbReference type="EMBL" id="OGD87234.1"/>
    </source>
</evidence>
<organism evidence="1 2">
    <name type="scientific">Candidatus Curtissbacteria bacterium RIFCSPHIGHO2_01_FULL_41_11</name>
    <dbReference type="NCBI Taxonomy" id="1797711"/>
    <lineage>
        <taxon>Bacteria</taxon>
        <taxon>Candidatus Curtissiibacteriota</taxon>
    </lineage>
</organism>
<gene>
    <name evidence="1" type="ORF">A2870_03390</name>
</gene>
<evidence type="ECO:0008006" key="3">
    <source>
        <dbReference type="Google" id="ProtNLM"/>
    </source>
</evidence>
<dbReference type="Proteomes" id="UP000179102">
    <property type="component" value="Unassembled WGS sequence"/>
</dbReference>
<dbReference type="Pfam" id="PF13483">
    <property type="entry name" value="Lactamase_B_3"/>
    <property type="match status" value="1"/>
</dbReference>
<comment type="caution">
    <text evidence="1">The sequence shown here is derived from an EMBL/GenBank/DDBJ whole genome shotgun (WGS) entry which is preliminary data.</text>
</comment>
<dbReference type="EMBL" id="MFAZ01000018">
    <property type="protein sequence ID" value="OGD87234.1"/>
    <property type="molecule type" value="Genomic_DNA"/>
</dbReference>
<dbReference type="InterPro" id="IPR036866">
    <property type="entry name" value="RibonucZ/Hydroxyglut_hydro"/>
</dbReference>
<dbReference type="PANTHER" id="PTHR42967:SF1">
    <property type="entry name" value="MBL FOLD METALLO-HYDROLASE"/>
    <property type="match status" value="1"/>
</dbReference>
<name>A0A1F5G5Z5_9BACT</name>
<protein>
    <recommendedName>
        <fullName evidence="3">Lactamase</fullName>
    </recommendedName>
</protein>
<dbReference type="PANTHER" id="PTHR42967">
    <property type="entry name" value="METAL DEPENDENT HYDROLASE"/>
    <property type="match status" value="1"/>
</dbReference>
<dbReference type="STRING" id="1797711.A2870_03390"/>
<dbReference type="AlphaFoldDB" id="A0A1F5G5Z5"/>
<accession>A0A1F5G5Z5</accession>
<reference evidence="1 2" key="1">
    <citation type="journal article" date="2016" name="Nat. Commun.">
        <title>Thousands of microbial genomes shed light on interconnected biogeochemical processes in an aquifer system.</title>
        <authorList>
            <person name="Anantharaman K."/>
            <person name="Brown C.T."/>
            <person name="Hug L.A."/>
            <person name="Sharon I."/>
            <person name="Castelle C.J."/>
            <person name="Probst A.J."/>
            <person name="Thomas B.C."/>
            <person name="Singh A."/>
            <person name="Wilkins M.J."/>
            <person name="Karaoz U."/>
            <person name="Brodie E.L."/>
            <person name="Williams K.H."/>
            <person name="Hubbard S.S."/>
            <person name="Banfield J.F."/>
        </authorList>
    </citation>
    <scope>NUCLEOTIDE SEQUENCE [LARGE SCALE GENOMIC DNA]</scope>
</reference>
<dbReference type="SUPFAM" id="SSF56281">
    <property type="entry name" value="Metallo-hydrolase/oxidoreductase"/>
    <property type="match status" value="1"/>
</dbReference>
<dbReference type="Gene3D" id="3.60.15.10">
    <property type="entry name" value="Ribonuclease Z/Hydroxyacylglutathione hydrolase-like"/>
    <property type="match status" value="1"/>
</dbReference>
<evidence type="ECO:0000313" key="2">
    <source>
        <dbReference type="Proteomes" id="UP000179102"/>
    </source>
</evidence>
<sequence length="218" mass="23865">MDIYFHGQACIRIKGKNATLVFDPYDPSFTGLPAYKISSDIVCVTHDHGDHNYVSGVSGVEEGKSPFVISGPGEYEISGVNIVGVPSFHDDKEGAERGKNTIYQVTIDEINIVHLGDLGQKKLTQEQVETLSGCDVLFIPVGSVYTISGKDAPDIISQVEPKIIVPIHYKIEGLKFPLEDVSVFLTAMGKEKLEPLPKLSVSRERLPEEVEVVLLAKQ</sequence>
<proteinExistence type="predicted"/>